<dbReference type="EMBL" id="JAAGAX010000009">
    <property type="protein sequence ID" value="KAF2302786.1"/>
    <property type="molecule type" value="Genomic_DNA"/>
</dbReference>
<dbReference type="Proteomes" id="UP000467840">
    <property type="component" value="Chromosome 16"/>
</dbReference>
<proteinExistence type="predicted"/>
<dbReference type="InterPro" id="IPR013865">
    <property type="entry name" value="FAM32A"/>
</dbReference>
<name>A0A6A6LRW6_HEVBR</name>
<organism evidence="2 3">
    <name type="scientific">Hevea brasiliensis</name>
    <name type="common">Para rubber tree</name>
    <name type="synonym">Siphonia brasiliensis</name>
    <dbReference type="NCBI Taxonomy" id="3981"/>
    <lineage>
        <taxon>Eukaryota</taxon>
        <taxon>Viridiplantae</taxon>
        <taxon>Streptophyta</taxon>
        <taxon>Embryophyta</taxon>
        <taxon>Tracheophyta</taxon>
        <taxon>Spermatophyta</taxon>
        <taxon>Magnoliopsida</taxon>
        <taxon>eudicotyledons</taxon>
        <taxon>Gunneridae</taxon>
        <taxon>Pentapetalae</taxon>
        <taxon>rosids</taxon>
        <taxon>fabids</taxon>
        <taxon>Malpighiales</taxon>
        <taxon>Euphorbiaceae</taxon>
        <taxon>Crotonoideae</taxon>
        <taxon>Micrandreae</taxon>
        <taxon>Hevea</taxon>
    </lineage>
</organism>
<dbReference type="AlphaFoldDB" id="A0A6A6LRW6"/>
<keyword evidence="3" id="KW-1185">Reference proteome</keyword>
<dbReference type="PANTHER" id="PTHR13282:SF16">
    <property type="entry name" value="PROTEIN FAM32A"/>
    <property type="match status" value="1"/>
</dbReference>
<protein>
    <submittedName>
        <fullName evidence="2">Uncharacterized protein</fullName>
    </submittedName>
</protein>
<dbReference type="GO" id="GO:0005730">
    <property type="term" value="C:nucleolus"/>
    <property type="evidence" value="ECO:0007669"/>
    <property type="project" value="TreeGrafter"/>
</dbReference>
<accession>A0A6A6LRW6</accession>
<evidence type="ECO:0000256" key="1">
    <source>
        <dbReference type="SAM" id="MobiDB-lite"/>
    </source>
</evidence>
<feature type="region of interest" description="Disordered" evidence="1">
    <location>
        <begin position="100"/>
        <end position="119"/>
    </location>
</feature>
<comment type="caution">
    <text evidence="2">The sequence shown here is derived from an EMBL/GenBank/DDBJ whole genome shotgun (WGS) entry which is preliminary data.</text>
</comment>
<gene>
    <name evidence="2" type="ORF">GH714_008375</name>
</gene>
<evidence type="ECO:0000313" key="3">
    <source>
        <dbReference type="Proteomes" id="UP000467840"/>
    </source>
</evidence>
<evidence type="ECO:0000313" key="2">
    <source>
        <dbReference type="EMBL" id="KAF2302786.1"/>
    </source>
</evidence>
<reference evidence="2 3" key="1">
    <citation type="journal article" date="2020" name="Mol. Plant">
        <title>The Chromosome-Based Rubber Tree Genome Provides New Insights into Spurge Genome Evolution and Rubber Biosynthesis.</title>
        <authorList>
            <person name="Liu J."/>
            <person name="Shi C."/>
            <person name="Shi C.C."/>
            <person name="Li W."/>
            <person name="Zhang Q.J."/>
            <person name="Zhang Y."/>
            <person name="Li K."/>
            <person name="Lu H.F."/>
            <person name="Shi C."/>
            <person name="Zhu S.T."/>
            <person name="Xiao Z.Y."/>
            <person name="Nan H."/>
            <person name="Yue Y."/>
            <person name="Zhu X.G."/>
            <person name="Wu Y."/>
            <person name="Hong X.N."/>
            <person name="Fan G.Y."/>
            <person name="Tong Y."/>
            <person name="Zhang D."/>
            <person name="Mao C.L."/>
            <person name="Liu Y.L."/>
            <person name="Hao S.J."/>
            <person name="Liu W.Q."/>
            <person name="Lv M.Q."/>
            <person name="Zhang H.B."/>
            <person name="Liu Y."/>
            <person name="Hu-Tang G.R."/>
            <person name="Wang J.P."/>
            <person name="Wang J.H."/>
            <person name="Sun Y.H."/>
            <person name="Ni S.B."/>
            <person name="Chen W.B."/>
            <person name="Zhang X.C."/>
            <person name="Jiao Y.N."/>
            <person name="Eichler E.E."/>
            <person name="Li G.H."/>
            <person name="Liu X."/>
            <person name="Gao L.Z."/>
        </authorList>
    </citation>
    <scope>NUCLEOTIDE SEQUENCE [LARGE SCALE GENOMIC DNA]</scope>
    <source>
        <strain evidence="3">cv. GT1</strain>
        <tissue evidence="2">Leaf</tissue>
    </source>
</reference>
<dbReference type="PANTHER" id="PTHR13282">
    <property type="entry name" value="PROTEIN FAM32A"/>
    <property type="match status" value="1"/>
</dbReference>
<sequence length="179" mass="21076">MIWEPIESFAWAVDIGCMNTERDFDGWISFFRGSEDSEGNRMVMCTHIVWILERKEKRETQDVDSHPVATWLFLVAYDVAPYQPIKSDWVQRVQWKHSSSKDHGEINDETDKDDKKGQAAKYNDHITAVERPYLQQWEKIDLQRLTKMASKSHRDQIQEFNQYLANLSEHYDIPKVGPG</sequence>